<dbReference type="GO" id="GO:0030488">
    <property type="term" value="P:tRNA methylation"/>
    <property type="evidence" value="ECO:0007669"/>
    <property type="project" value="TreeGrafter"/>
</dbReference>
<evidence type="ECO:0000313" key="9">
    <source>
        <dbReference type="EMBL" id="KEZ77273.1"/>
    </source>
</evidence>
<dbReference type="PRINTS" id="PR00449">
    <property type="entry name" value="RASTRNSFRMNG"/>
</dbReference>
<feature type="domain" description="TrmE-type G" evidence="8">
    <location>
        <begin position="219"/>
        <end position="376"/>
    </location>
</feature>
<dbReference type="GO" id="GO:0003924">
    <property type="term" value="F:GTPase activity"/>
    <property type="evidence" value="ECO:0007669"/>
    <property type="project" value="UniProtKB-UniRule"/>
</dbReference>
<dbReference type="RefSeq" id="WP_037337624.1">
    <property type="nucleotide sequence ID" value="NZ_APNK01000014.1"/>
</dbReference>
<keyword evidence="6" id="KW-0479">Metal-binding</keyword>
<feature type="binding site" evidence="6">
    <location>
        <position position="250"/>
    </location>
    <ligand>
        <name>K(+)</name>
        <dbReference type="ChEBI" id="CHEBI:29103"/>
    </ligand>
</feature>
<evidence type="ECO:0000256" key="6">
    <source>
        <dbReference type="HAMAP-Rule" id="MF_00379"/>
    </source>
</evidence>
<comment type="cofactor">
    <cofactor evidence="6">
        <name>K(+)</name>
        <dbReference type="ChEBI" id="CHEBI:29103"/>
    </cofactor>
    <text evidence="6">Binds 1 potassium ion per subunit.</text>
</comment>
<feature type="binding site" evidence="6">
    <location>
        <begin position="229"/>
        <end position="234"/>
    </location>
    <ligand>
        <name>GTP</name>
        <dbReference type="ChEBI" id="CHEBI:37565"/>
    </ligand>
</feature>
<protein>
    <recommendedName>
        <fullName evidence="6">tRNA modification GTPase MnmE</fullName>
        <ecNumber evidence="6">3.6.-.-</ecNumber>
    </recommendedName>
</protein>
<evidence type="ECO:0000256" key="1">
    <source>
        <dbReference type="ARBA" id="ARBA00011043"/>
    </source>
</evidence>
<accession>A0A084IKN9</accession>
<dbReference type="EC" id="3.6.-.-" evidence="6"/>
<comment type="subunit">
    <text evidence="6">Homodimer. Heterotetramer of two MnmE and two MnmG subunits.</text>
</comment>
<dbReference type="GO" id="GO:0002098">
    <property type="term" value="P:tRNA wobble uridine modification"/>
    <property type="evidence" value="ECO:0007669"/>
    <property type="project" value="TreeGrafter"/>
</dbReference>
<dbReference type="SUPFAM" id="SSF52540">
    <property type="entry name" value="P-loop containing nucleoside triphosphate hydrolases"/>
    <property type="match status" value="1"/>
</dbReference>
<dbReference type="SUPFAM" id="SSF116878">
    <property type="entry name" value="TrmE connector domain"/>
    <property type="match status" value="1"/>
</dbReference>
<feature type="binding site" evidence="6">
    <location>
        <begin position="273"/>
        <end position="276"/>
    </location>
    <ligand>
        <name>GTP</name>
        <dbReference type="ChEBI" id="CHEBI:37565"/>
    </ligand>
</feature>
<organism evidence="9 10">
    <name type="scientific">Salinisphaera hydrothermalis (strain C41B8)</name>
    <dbReference type="NCBI Taxonomy" id="1304275"/>
    <lineage>
        <taxon>Bacteria</taxon>
        <taxon>Pseudomonadati</taxon>
        <taxon>Pseudomonadota</taxon>
        <taxon>Gammaproteobacteria</taxon>
        <taxon>Salinisphaerales</taxon>
        <taxon>Salinisphaeraceae</taxon>
        <taxon>Salinisphaera</taxon>
    </lineage>
</organism>
<evidence type="ECO:0000256" key="2">
    <source>
        <dbReference type="ARBA" id="ARBA00022694"/>
    </source>
</evidence>
<keyword evidence="3 6" id="KW-0547">Nucleotide-binding</keyword>
<dbReference type="InterPro" id="IPR018948">
    <property type="entry name" value="GTP-bd_TrmE_N"/>
</dbReference>
<sequence>MSGAAANDTIAALASAAGQAGVAVVRVSGPAVPEIAKRLIGRLPVPRRAELARFTDADGATIDQGVVLYFAAPASFTGEHVLELQGHGSPVLVDELLARLVELGARLAGPGEFSQRAFLNDKLSLDQAEAIADAIAAGSRVSARAAIRSLEGAFAREVEALVEALTRLRVYTEAAIDFPDEDDVDFLADGEIEGRLAAITRDLQALRARAAQGAGFRDGLRLVILGRPNVGKSSLLNRLARRETAIVTEIAGTTRDVLHEQLSIDGLPLTLVDTAGLRETDDPVEAEGVRRARAEVAAADRVLLVIDDQAGLTDADRALLDEIPPDMGVTIVANKIDLSGHAPGPETLGGRTAVRVAAIDGRGFEELTAHLKSLVGVEGDAEPAFVARRRHLAALDRAAEALATGHERLVVDAAGELLAEELRLAQNALAEITGRVSSDDLLGEIFSSFCIGK</sequence>
<reference evidence="9 10" key="1">
    <citation type="submission" date="2013-03" db="EMBL/GenBank/DDBJ databases">
        <title>Salinisphaera hydrothermalis C41B8 Genome Sequencing.</title>
        <authorList>
            <person name="Li C."/>
            <person name="Lai Q."/>
            <person name="Shao Z."/>
        </authorList>
    </citation>
    <scope>NUCLEOTIDE SEQUENCE [LARGE SCALE GENOMIC DNA]</scope>
    <source>
        <strain evidence="9 10">C41B8</strain>
    </source>
</reference>
<dbReference type="InterPro" id="IPR027266">
    <property type="entry name" value="TrmE/GcvT-like"/>
</dbReference>
<dbReference type="Gene3D" id="3.40.50.300">
    <property type="entry name" value="P-loop containing nucleotide triphosphate hydrolases"/>
    <property type="match status" value="1"/>
</dbReference>
<comment type="similarity">
    <text evidence="1 6 7">Belongs to the TRAFAC class TrmE-Era-EngA-EngB-Septin-like GTPase superfamily. TrmE GTPase family.</text>
</comment>
<evidence type="ECO:0000256" key="3">
    <source>
        <dbReference type="ARBA" id="ARBA00022741"/>
    </source>
</evidence>
<dbReference type="Pfam" id="PF12631">
    <property type="entry name" value="MnmE_helical"/>
    <property type="match status" value="1"/>
</dbReference>
<dbReference type="EMBL" id="APNK01000014">
    <property type="protein sequence ID" value="KEZ77273.1"/>
    <property type="molecule type" value="Genomic_DNA"/>
</dbReference>
<dbReference type="OrthoDB" id="9805918at2"/>
<dbReference type="InterPro" id="IPR027417">
    <property type="entry name" value="P-loop_NTPase"/>
</dbReference>
<feature type="binding site" evidence="6">
    <location>
        <position position="248"/>
    </location>
    <ligand>
        <name>K(+)</name>
        <dbReference type="ChEBI" id="CHEBI:29103"/>
    </ligand>
</feature>
<dbReference type="Pfam" id="PF10396">
    <property type="entry name" value="TrmE_N"/>
    <property type="match status" value="1"/>
</dbReference>
<dbReference type="Proteomes" id="UP000028302">
    <property type="component" value="Unassembled WGS sequence"/>
</dbReference>
<dbReference type="STRING" id="1304275.C41B8_10445"/>
<dbReference type="CDD" id="cd04164">
    <property type="entry name" value="trmE"/>
    <property type="match status" value="1"/>
</dbReference>
<keyword evidence="10" id="KW-1185">Reference proteome</keyword>
<dbReference type="PANTHER" id="PTHR42714">
    <property type="entry name" value="TRNA MODIFICATION GTPASE GTPBP3"/>
    <property type="match status" value="1"/>
</dbReference>
<feature type="binding site" evidence="6">
    <location>
        <position position="254"/>
    </location>
    <ligand>
        <name>Mg(2+)</name>
        <dbReference type="ChEBI" id="CHEBI:18420"/>
    </ligand>
</feature>
<dbReference type="HAMAP" id="MF_00379">
    <property type="entry name" value="GTPase_MnmE"/>
    <property type="match status" value="1"/>
</dbReference>
<keyword evidence="2 6" id="KW-0819">tRNA processing</keyword>
<dbReference type="Pfam" id="PF01926">
    <property type="entry name" value="MMR_HSR1"/>
    <property type="match status" value="1"/>
</dbReference>
<feature type="binding site" evidence="6">
    <location>
        <position position="253"/>
    </location>
    <ligand>
        <name>K(+)</name>
        <dbReference type="ChEBI" id="CHEBI:29103"/>
    </ligand>
</feature>
<comment type="function">
    <text evidence="6">Exhibits a very high intrinsic GTPase hydrolysis rate. Involved in the addition of a carboxymethylaminomethyl (cmnm) group at the wobble position (U34) of certain tRNAs, forming tRNA-cmnm(5)s(2)U34.</text>
</comment>
<comment type="caution">
    <text evidence="6">Lacks conserved residue(s) required for the propagation of feature annotation.</text>
</comment>
<dbReference type="AlphaFoldDB" id="A0A084IKN9"/>
<dbReference type="eggNOG" id="COG0486">
    <property type="taxonomic scope" value="Bacteria"/>
</dbReference>
<keyword evidence="4 6" id="KW-0630">Potassium</keyword>
<keyword evidence="6" id="KW-0460">Magnesium</keyword>
<keyword evidence="6" id="KW-0963">Cytoplasm</keyword>
<name>A0A084IKN9_SALHC</name>
<comment type="subcellular location">
    <subcellularLocation>
        <location evidence="6">Cytoplasm</location>
    </subcellularLocation>
</comment>
<evidence type="ECO:0000256" key="7">
    <source>
        <dbReference type="RuleBase" id="RU003313"/>
    </source>
</evidence>
<dbReference type="InterPro" id="IPR004520">
    <property type="entry name" value="GTPase_MnmE"/>
</dbReference>
<dbReference type="PANTHER" id="PTHR42714:SF2">
    <property type="entry name" value="TRNA MODIFICATION GTPASE GTPBP3, MITOCHONDRIAL"/>
    <property type="match status" value="1"/>
</dbReference>
<proteinExistence type="inferred from homology"/>
<dbReference type="NCBIfam" id="NF003661">
    <property type="entry name" value="PRK05291.1-3"/>
    <property type="match status" value="1"/>
</dbReference>
<dbReference type="GO" id="GO:0005829">
    <property type="term" value="C:cytosol"/>
    <property type="evidence" value="ECO:0007669"/>
    <property type="project" value="TreeGrafter"/>
</dbReference>
<dbReference type="GO" id="GO:0005525">
    <property type="term" value="F:GTP binding"/>
    <property type="evidence" value="ECO:0007669"/>
    <property type="project" value="UniProtKB-UniRule"/>
</dbReference>
<dbReference type="Gene3D" id="3.30.1360.120">
    <property type="entry name" value="Probable tRNA modification gtpase trme, domain 1"/>
    <property type="match status" value="1"/>
</dbReference>
<gene>
    <name evidence="6" type="primary">mnmE</name>
    <name evidence="6" type="synonym">trmE</name>
    <name evidence="9" type="ORF">C41B8_10445</name>
</gene>
<comment type="caution">
    <text evidence="9">The sequence shown here is derived from an EMBL/GenBank/DDBJ whole genome shotgun (WGS) entry which is preliminary data.</text>
</comment>
<feature type="binding site" evidence="6">
    <location>
        <begin position="248"/>
        <end position="254"/>
    </location>
    <ligand>
        <name>GTP</name>
        <dbReference type="ChEBI" id="CHEBI:37565"/>
    </ligand>
</feature>
<evidence type="ECO:0000256" key="5">
    <source>
        <dbReference type="ARBA" id="ARBA00023134"/>
    </source>
</evidence>
<dbReference type="CDD" id="cd14858">
    <property type="entry name" value="TrmE_N"/>
    <property type="match status" value="1"/>
</dbReference>
<keyword evidence="6" id="KW-0378">Hydrolase</keyword>
<dbReference type="InterPro" id="IPR031168">
    <property type="entry name" value="G_TrmE"/>
</dbReference>
<evidence type="ECO:0000259" key="8">
    <source>
        <dbReference type="PROSITE" id="PS51709"/>
    </source>
</evidence>
<feature type="binding site" evidence="6">
    <location>
        <position position="122"/>
    </location>
    <ligand>
        <name>(6S)-5-formyl-5,6,7,8-tetrahydrofolate</name>
        <dbReference type="ChEBI" id="CHEBI:57457"/>
    </ligand>
</feature>
<dbReference type="InterPro" id="IPR005225">
    <property type="entry name" value="Small_GTP-bd"/>
</dbReference>
<feature type="binding site" evidence="6">
    <location>
        <position position="453"/>
    </location>
    <ligand>
        <name>(6S)-5-formyl-5,6,7,8-tetrahydrofolate</name>
        <dbReference type="ChEBI" id="CHEBI:57457"/>
    </ligand>
</feature>
<dbReference type="InterPro" id="IPR027368">
    <property type="entry name" value="MnmE_dom2"/>
</dbReference>
<keyword evidence="5 6" id="KW-0342">GTP-binding</keyword>
<dbReference type="GO" id="GO:0046872">
    <property type="term" value="F:metal ion binding"/>
    <property type="evidence" value="ECO:0007669"/>
    <property type="project" value="UniProtKB-KW"/>
</dbReference>
<dbReference type="PROSITE" id="PS51709">
    <property type="entry name" value="G_TRME"/>
    <property type="match status" value="1"/>
</dbReference>
<dbReference type="Gene3D" id="1.20.120.430">
    <property type="entry name" value="tRNA modification GTPase MnmE domain 2"/>
    <property type="match status" value="1"/>
</dbReference>
<feature type="binding site" evidence="6">
    <location>
        <position position="26"/>
    </location>
    <ligand>
        <name>(6S)-5-formyl-5,6,7,8-tetrahydrofolate</name>
        <dbReference type="ChEBI" id="CHEBI:57457"/>
    </ligand>
</feature>
<feature type="binding site" evidence="6">
    <location>
        <position position="233"/>
    </location>
    <ligand>
        <name>Mg(2+)</name>
        <dbReference type="ChEBI" id="CHEBI:18420"/>
    </ligand>
</feature>
<dbReference type="NCBIfam" id="TIGR00231">
    <property type="entry name" value="small_GTP"/>
    <property type="match status" value="1"/>
</dbReference>
<feature type="binding site" evidence="6">
    <location>
        <position position="229"/>
    </location>
    <ligand>
        <name>K(+)</name>
        <dbReference type="ChEBI" id="CHEBI:29103"/>
    </ligand>
</feature>
<evidence type="ECO:0000313" key="10">
    <source>
        <dbReference type="Proteomes" id="UP000028302"/>
    </source>
</evidence>
<dbReference type="NCBIfam" id="TIGR00450">
    <property type="entry name" value="mnmE_trmE_thdF"/>
    <property type="match status" value="1"/>
</dbReference>
<dbReference type="InterPro" id="IPR006073">
    <property type="entry name" value="GTP-bd"/>
</dbReference>
<evidence type="ECO:0000256" key="4">
    <source>
        <dbReference type="ARBA" id="ARBA00022958"/>
    </source>
</evidence>
<dbReference type="PATRIC" id="fig|1304275.5.peg.2128"/>
<feature type="binding site" evidence="6">
    <location>
        <position position="83"/>
    </location>
    <ligand>
        <name>(6S)-5-formyl-5,6,7,8-tetrahydrofolate</name>
        <dbReference type="ChEBI" id="CHEBI:57457"/>
    </ligand>
</feature>
<dbReference type="InterPro" id="IPR025867">
    <property type="entry name" value="MnmE_helical"/>
</dbReference>